<protein>
    <submittedName>
        <fullName evidence="2">Uncharacterized protein</fullName>
    </submittedName>
</protein>
<evidence type="ECO:0000313" key="3">
    <source>
        <dbReference type="Proteomes" id="UP001143474"/>
    </source>
</evidence>
<feature type="compositionally biased region" description="Basic and acidic residues" evidence="1">
    <location>
        <begin position="49"/>
        <end position="60"/>
    </location>
</feature>
<dbReference type="EMBL" id="BSEV01000018">
    <property type="protein sequence ID" value="GLK12721.1"/>
    <property type="molecule type" value="Genomic_DNA"/>
</dbReference>
<gene>
    <name evidence="2" type="ORF">GCM10017600_61310</name>
</gene>
<organism evidence="2 3">
    <name type="scientific">Streptosporangium carneum</name>
    <dbReference type="NCBI Taxonomy" id="47481"/>
    <lineage>
        <taxon>Bacteria</taxon>
        <taxon>Bacillati</taxon>
        <taxon>Actinomycetota</taxon>
        <taxon>Actinomycetes</taxon>
        <taxon>Streptosporangiales</taxon>
        <taxon>Streptosporangiaceae</taxon>
        <taxon>Streptosporangium</taxon>
    </lineage>
</organism>
<feature type="compositionally biased region" description="Basic and acidic residues" evidence="1">
    <location>
        <begin position="78"/>
        <end position="102"/>
    </location>
</feature>
<keyword evidence="3" id="KW-1185">Reference proteome</keyword>
<dbReference type="AlphaFoldDB" id="A0A9W6I651"/>
<evidence type="ECO:0000256" key="1">
    <source>
        <dbReference type="SAM" id="MobiDB-lite"/>
    </source>
</evidence>
<comment type="caution">
    <text evidence="2">The sequence shown here is derived from an EMBL/GenBank/DDBJ whole genome shotgun (WGS) entry which is preliminary data.</text>
</comment>
<dbReference type="Proteomes" id="UP001143474">
    <property type="component" value="Unassembled WGS sequence"/>
</dbReference>
<feature type="region of interest" description="Disordered" evidence="1">
    <location>
        <begin position="47"/>
        <end position="102"/>
    </location>
</feature>
<reference evidence="2" key="1">
    <citation type="journal article" date="2014" name="Int. J. Syst. Evol. Microbiol.">
        <title>Complete genome sequence of Corynebacterium casei LMG S-19264T (=DSM 44701T), isolated from a smear-ripened cheese.</title>
        <authorList>
            <consortium name="US DOE Joint Genome Institute (JGI-PGF)"/>
            <person name="Walter F."/>
            <person name="Albersmeier A."/>
            <person name="Kalinowski J."/>
            <person name="Ruckert C."/>
        </authorList>
    </citation>
    <scope>NUCLEOTIDE SEQUENCE</scope>
    <source>
        <strain evidence="2">VKM Ac-2007</strain>
    </source>
</reference>
<sequence length="102" mass="10974">MGGSDDGGEADAPMLRSRCGWNVVDMLSPDGFPLPACPGLRKGSAPIASRREAPMRETRPGVHAASPESPETAWGKAFLEENPGRFTGRGEVRRRNRRNADA</sequence>
<name>A0A9W6I651_9ACTN</name>
<proteinExistence type="predicted"/>
<accession>A0A9W6I651</accession>
<evidence type="ECO:0000313" key="2">
    <source>
        <dbReference type="EMBL" id="GLK12721.1"/>
    </source>
</evidence>
<reference evidence="2" key="2">
    <citation type="submission" date="2023-01" db="EMBL/GenBank/DDBJ databases">
        <authorList>
            <person name="Sun Q."/>
            <person name="Evtushenko L."/>
        </authorList>
    </citation>
    <scope>NUCLEOTIDE SEQUENCE</scope>
    <source>
        <strain evidence="2">VKM Ac-2007</strain>
    </source>
</reference>